<dbReference type="InterPro" id="IPR001041">
    <property type="entry name" value="2Fe-2S_ferredoxin-type"/>
</dbReference>
<evidence type="ECO:0000256" key="7">
    <source>
        <dbReference type="ARBA" id="ARBA00023014"/>
    </source>
</evidence>
<evidence type="ECO:0000256" key="2">
    <source>
        <dbReference type="ARBA" id="ARBA00022630"/>
    </source>
</evidence>
<evidence type="ECO:0000256" key="4">
    <source>
        <dbReference type="ARBA" id="ARBA00022723"/>
    </source>
</evidence>
<dbReference type="PROSITE" id="PS00197">
    <property type="entry name" value="2FE2S_FER_1"/>
    <property type="match status" value="1"/>
</dbReference>
<keyword evidence="4" id="KW-0479">Metal-binding</keyword>
<keyword evidence="3" id="KW-0001">2Fe-2S</keyword>
<feature type="domain" description="FAD-binding FR-type" evidence="10">
    <location>
        <begin position="19"/>
        <end position="121"/>
    </location>
</feature>
<evidence type="ECO:0000259" key="9">
    <source>
        <dbReference type="PROSITE" id="PS51085"/>
    </source>
</evidence>
<evidence type="ECO:0000256" key="3">
    <source>
        <dbReference type="ARBA" id="ARBA00022714"/>
    </source>
</evidence>
<organism evidence="11 12">
    <name type="scientific">Streptomyces angustmyceticus</name>
    <dbReference type="NCBI Taxonomy" id="285578"/>
    <lineage>
        <taxon>Bacteria</taxon>
        <taxon>Bacillati</taxon>
        <taxon>Actinomycetota</taxon>
        <taxon>Actinomycetes</taxon>
        <taxon>Kitasatosporales</taxon>
        <taxon>Streptomycetaceae</taxon>
        <taxon>Streptomyces</taxon>
    </lineage>
</organism>
<dbReference type="OrthoDB" id="502624at2"/>
<dbReference type="InterPro" id="IPR050415">
    <property type="entry name" value="MRET"/>
</dbReference>
<keyword evidence="2" id="KW-0285">Flavoprotein</keyword>
<dbReference type="CDD" id="cd06185">
    <property type="entry name" value="PDR_like"/>
    <property type="match status" value="1"/>
</dbReference>
<dbReference type="CDD" id="cd00207">
    <property type="entry name" value="fer2"/>
    <property type="match status" value="1"/>
</dbReference>
<evidence type="ECO:0000256" key="8">
    <source>
        <dbReference type="SAM" id="MobiDB-lite"/>
    </source>
</evidence>
<dbReference type="Gene3D" id="2.40.30.10">
    <property type="entry name" value="Translation factors"/>
    <property type="match status" value="1"/>
</dbReference>
<dbReference type="GO" id="GO:0016491">
    <property type="term" value="F:oxidoreductase activity"/>
    <property type="evidence" value="ECO:0007669"/>
    <property type="project" value="UniProtKB-KW"/>
</dbReference>
<dbReference type="InterPro" id="IPR036010">
    <property type="entry name" value="2Fe-2S_ferredoxin-like_sf"/>
</dbReference>
<keyword evidence="5" id="KW-0560">Oxidoreductase</keyword>
<dbReference type="SUPFAM" id="SSF63380">
    <property type="entry name" value="Riboflavin synthase domain-like"/>
    <property type="match status" value="1"/>
</dbReference>
<dbReference type="Gene3D" id="3.10.20.30">
    <property type="match status" value="1"/>
</dbReference>
<dbReference type="RefSeq" id="WP_086715405.1">
    <property type="nucleotide sequence ID" value="NZ_BLAG01000007.1"/>
</dbReference>
<protein>
    <submittedName>
        <fullName evidence="11">Putative oxidoreductase</fullName>
    </submittedName>
</protein>
<reference evidence="11 12" key="1">
    <citation type="submission" date="2019-10" db="EMBL/GenBank/DDBJ databases">
        <title>Whole genome shotgun sequence of Streptomyces angustmyceticus NBRC 3934.</title>
        <authorList>
            <person name="Hosoyama A."/>
            <person name="Ichikawa N."/>
            <person name="Kimura A."/>
            <person name="Kitahashi Y."/>
            <person name="Komaki H."/>
            <person name="Uohara A."/>
        </authorList>
    </citation>
    <scope>NUCLEOTIDE SEQUENCE [LARGE SCALE GENOMIC DNA]</scope>
    <source>
        <strain evidence="11 12">NBRC 3934</strain>
    </source>
</reference>
<keyword evidence="12" id="KW-1185">Reference proteome</keyword>
<dbReference type="AlphaFoldDB" id="A0A5J4LD36"/>
<keyword evidence="7" id="KW-0411">Iron-sulfur</keyword>
<dbReference type="PANTHER" id="PTHR47354">
    <property type="entry name" value="NADH OXIDOREDUCTASE HCR"/>
    <property type="match status" value="1"/>
</dbReference>
<dbReference type="PANTHER" id="PTHR47354:SF1">
    <property type="entry name" value="CARNITINE MONOOXYGENASE REDUCTASE SUBUNIT"/>
    <property type="match status" value="1"/>
</dbReference>
<dbReference type="Proteomes" id="UP000325598">
    <property type="component" value="Unassembled WGS sequence"/>
</dbReference>
<evidence type="ECO:0000313" key="11">
    <source>
        <dbReference type="EMBL" id="GES29811.1"/>
    </source>
</evidence>
<dbReference type="Pfam" id="PF00175">
    <property type="entry name" value="NAD_binding_1"/>
    <property type="match status" value="1"/>
</dbReference>
<evidence type="ECO:0000256" key="5">
    <source>
        <dbReference type="ARBA" id="ARBA00023002"/>
    </source>
</evidence>
<sequence>MATSTVPAAAEPQAPETERQETPVMVRQLRWEATGVVSVLLARPDGGQLPAWQPGAHVDLLLPNGIVRQYSLCGSPDDLSGYRLAVRRQPASRGGSEYVHSFLRPGQPLRIRGPRNHFRFEPADSYLFIAGGIGITPILPMVRQAAAAGARWSLVYGGRSASAMAFRTELAPHRDAVRLYPGDESGRIPLTALLERTRPDSAVYACGPEPLLDAVTDAAAHLPQGTVRMERFRPRTRESTCNTDVQVVCARSGRTVDVPAERSVLDALADAGLPVAGSCREGVCGTCETRVLEGVPDHRDDILSEDDREKGDRMYLCVSRARTPRLVLDV</sequence>
<comment type="cofactor">
    <cofactor evidence="1">
        <name>FAD</name>
        <dbReference type="ChEBI" id="CHEBI:57692"/>
    </cofactor>
</comment>
<evidence type="ECO:0000256" key="1">
    <source>
        <dbReference type="ARBA" id="ARBA00001974"/>
    </source>
</evidence>
<dbReference type="PROSITE" id="PS51085">
    <property type="entry name" value="2FE2S_FER_2"/>
    <property type="match status" value="1"/>
</dbReference>
<keyword evidence="6" id="KW-0408">Iron</keyword>
<dbReference type="GO" id="GO:0051537">
    <property type="term" value="F:2 iron, 2 sulfur cluster binding"/>
    <property type="evidence" value="ECO:0007669"/>
    <property type="project" value="UniProtKB-KW"/>
</dbReference>
<dbReference type="PRINTS" id="PR00409">
    <property type="entry name" value="PHDIOXRDTASE"/>
</dbReference>
<comment type="caution">
    <text evidence="11">The sequence shown here is derived from an EMBL/GenBank/DDBJ whole genome shotgun (WGS) entry which is preliminary data.</text>
</comment>
<accession>A0A5J4LD36</accession>
<dbReference type="GeneID" id="96755808"/>
<dbReference type="InterPro" id="IPR012675">
    <property type="entry name" value="Beta-grasp_dom_sf"/>
</dbReference>
<dbReference type="SUPFAM" id="SSF52343">
    <property type="entry name" value="Ferredoxin reductase-like, C-terminal NADP-linked domain"/>
    <property type="match status" value="1"/>
</dbReference>
<name>A0A5J4LD36_9ACTN</name>
<gene>
    <name evidence="11" type="ORF">San01_22980</name>
</gene>
<feature type="domain" description="2Fe-2S ferredoxin-type" evidence="9">
    <location>
        <begin position="243"/>
        <end position="330"/>
    </location>
</feature>
<dbReference type="GO" id="GO:0046872">
    <property type="term" value="F:metal ion binding"/>
    <property type="evidence" value="ECO:0007669"/>
    <property type="project" value="UniProtKB-KW"/>
</dbReference>
<dbReference type="InterPro" id="IPR006058">
    <property type="entry name" value="2Fe2S_fd_BS"/>
</dbReference>
<dbReference type="InterPro" id="IPR001433">
    <property type="entry name" value="OxRdtase_FAD/NAD-bd"/>
</dbReference>
<dbReference type="PROSITE" id="PS51384">
    <property type="entry name" value="FAD_FR"/>
    <property type="match status" value="1"/>
</dbReference>
<dbReference type="InterPro" id="IPR017927">
    <property type="entry name" value="FAD-bd_FR_type"/>
</dbReference>
<dbReference type="Pfam" id="PF00111">
    <property type="entry name" value="Fer2"/>
    <property type="match status" value="1"/>
</dbReference>
<evidence type="ECO:0000259" key="10">
    <source>
        <dbReference type="PROSITE" id="PS51384"/>
    </source>
</evidence>
<proteinExistence type="predicted"/>
<dbReference type="EMBL" id="BLAG01000007">
    <property type="protein sequence ID" value="GES29811.1"/>
    <property type="molecule type" value="Genomic_DNA"/>
</dbReference>
<dbReference type="InterPro" id="IPR039261">
    <property type="entry name" value="FNR_nucleotide-bd"/>
</dbReference>
<evidence type="ECO:0000256" key="6">
    <source>
        <dbReference type="ARBA" id="ARBA00023004"/>
    </source>
</evidence>
<dbReference type="InterPro" id="IPR017938">
    <property type="entry name" value="Riboflavin_synthase-like_b-brl"/>
</dbReference>
<evidence type="ECO:0000313" key="12">
    <source>
        <dbReference type="Proteomes" id="UP000325598"/>
    </source>
</evidence>
<dbReference type="Gene3D" id="3.40.50.80">
    <property type="entry name" value="Nucleotide-binding domain of ferredoxin-NADP reductase (FNR) module"/>
    <property type="match status" value="1"/>
</dbReference>
<dbReference type="SUPFAM" id="SSF54292">
    <property type="entry name" value="2Fe-2S ferredoxin-like"/>
    <property type="match status" value="1"/>
</dbReference>
<feature type="region of interest" description="Disordered" evidence="8">
    <location>
        <begin position="1"/>
        <end position="21"/>
    </location>
</feature>